<reference evidence="9" key="2">
    <citation type="submission" date="2025-09" db="UniProtKB">
        <authorList>
            <consortium name="Ensembl"/>
        </authorList>
    </citation>
    <scope>IDENTIFICATION</scope>
</reference>
<dbReference type="PROSITE" id="PS50222">
    <property type="entry name" value="EF_HAND_2"/>
    <property type="match status" value="1"/>
</dbReference>
<reference evidence="9" key="1">
    <citation type="submission" date="2025-08" db="UniProtKB">
        <authorList>
            <consortium name="Ensembl"/>
        </authorList>
    </citation>
    <scope>IDENTIFICATION</scope>
</reference>
<keyword evidence="6" id="KW-0106">Calcium</keyword>
<accession>A0A8C5GPR6</accession>
<sequence>MDDDVVANLDVEVNGVDSAHSLTVSHFSEGDIDHSFRAMFAQLSGDDMEISVRELQTVLNRVVSKHRDLQTDGFSLEACRAMVGLMDKDGSACLGLMEFHILWTKIRKWLGIFRDFDLDQSGSMSSYEMLWFWFCAGFKLNNCLYQMLVARYADKEVVDFDNFTCCLIKLESMFSNKQEVLVLTVQSSLSSFTSYFIYTMIRTYVEKLLEPSAAIGETITKSYLYIR</sequence>
<dbReference type="InterPro" id="IPR018247">
    <property type="entry name" value="EF_Hand_1_Ca_BS"/>
</dbReference>
<organism evidence="9 10">
    <name type="scientific">Gouania willdenowi</name>
    <name type="common">Blunt-snouted clingfish</name>
    <name type="synonym">Lepadogaster willdenowi</name>
    <dbReference type="NCBI Taxonomy" id="441366"/>
    <lineage>
        <taxon>Eukaryota</taxon>
        <taxon>Metazoa</taxon>
        <taxon>Chordata</taxon>
        <taxon>Craniata</taxon>
        <taxon>Vertebrata</taxon>
        <taxon>Euteleostomi</taxon>
        <taxon>Actinopterygii</taxon>
        <taxon>Neopterygii</taxon>
        <taxon>Teleostei</taxon>
        <taxon>Neoteleostei</taxon>
        <taxon>Acanthomorphata</taxon>
        <taxon>Ovalentaria</taxon>
        <taxon>Blenniimorphae</taxon>
        <taxon>Blenniiformes</taxon>
        <taxon>Gobiesocoidei</taxon>
        <taxon>Gobiesocidae</taxon>
        <taxon>Gobiesocinae</taxon>
        <taxon>Gouania</taxon>
    </lineage>
</organism>
<evidence type="ECO:0000259" key="8">
    <source>
        <dbReference type="PROSITE" id="PS50222"/>
    </source>
</evidence>
<evidence type="ECO:0000256" key="5">
    <source>
        <dbReference type="ARBA" id="ARBA00022737"/>
    </source>
</evidence>
<keyword evidence="7" id="KW-0472">Membrane</keyword>
<keyword evidence="10" id="KW-1185">Reference proteome</keyword>
<name>A0A8C5GPR6_GOUWI</name>
<dbReference type="PROSITE" id="PS00018">
    <property type="entry name" value="EF_HAND_1"/>
    <property type="match status" value="1"/>
</dbReference>
<evidence type="ECO:0000313" key="9">
    <source>
        <dbReference type="Ensembl" id="ENSGWIP00000033610.1"/>
    </source>
</evidence>
<evidence type="ECO:0000313" key="10">
    <source>
        <dbReference type="Proteomes" id="UP000694680"/>
    </source>
</evidence>
<keyword evidence="5" id="KW-0677">Repeat</keyword>
<comment type="subcellular location">
    <subcellularLocation>
        <location evidence="2">Cytoplasm</location>
    </subcellularLocation>
    <subcellularLocation>
        <location evidence="1">Endomembrane system</location>
    </subcellularLocation>
</comment>
<keyword evidence="4" id="KW-0479">Metal-binding</keyword>
<evidence type="ECO:0000256" key="1">
    <source>
        <dbReference type="ARBA" id="ARBA00004308"/>
    </source>
</evidence>
<dbReference type="Ensembl" id="ENSGWIT00000036602.1">
    <property type="protein sequence ID" value="ENSGWIP00000033610.1"/>
    <property type="gene ID" value="ENSGWIG00000017324.1"/>
</dbReference>
<proteinExistence type="predicted"/>
<dbReference type="Proteomes" id="UP000694680">
    <property type="component" value="Unassembled WGS sequence"/>
</dbReference>
<dbReference type="Gene3D" id="1.10.238.10">
    <property type="entry name" value="EF-hand"/>
    <property type="match status" value="1"/>
</dbReference>
<dbReference type="SUPFAM" id="SSF47473">
    <property type="entry name" value="EF-hand"/>
    <property type="match status" value="1"/>
</dbReference>
<dbReference type="GO" id="GO:0005509">
    <property type="term" value="F:calcium ion binding"/>
    <property type="evidence" value="ECO:0007669"/>
    <property type="project" value="InterPro"/>
</dbReference>
<dbReference type="GO" id="GO:0110158">
    <property type="term" value="C:calpain complex"/>
    <property type="evidence" value="ECO:0007669"/>
    <property type="project" value="TreeGrafter"/>
</dbReference>
<evidence type="ECO:0000256" key="6">
    <source>
        <dbReference type="ARBA" id="ARBA00022837"/>
    </source>
</evidence>
<dbReference type="PANTHER" id="PTHR46735">
    <property type="entry name" value="CALPAIN, SMALL SUBUNIT 1 A-RELATED"/>
    <property type="match status" value="1"/>
</dbReference>
<evidence type="ECO:0000256" key="3">
    <source>
        <dbReference type="ARBA" id="ARBA00022490"/>
    </source>
</evidence>
<feature type="domain" description="EF-hand" evidence="8">
    <location>
        <begin position="104"/>
        <end position="139"/>
    </location>
</feature>
<evidence type="ECO:0000256" key="7">
    <source>
        <dbReference type="ARBA" id="ARBA00023136"/>
    </source>
</evidence>
<dbReference type="GO" id="GO:0012505">
    <property type="term" value="C:endomembrane system"/>
    <property type="evidence" value="ECO:0007669"/>
    <property type="project" value="UniProtKB-SubCell"/>
</dbReference>
<evidence type="ECO:0000256" key="4">
    <source>
        <dbReference type="ARBA" id="ARBA00022723"/>
    </source>
</evidence>
<protein>
    <recommendedName>
        <fullName evidence="8">EF-hand domain-containing protein</fullName>
    </recommendedName>
</protein>
<dbReference type="PANTHER" id="PTHR46735:SF3">
    <property type="entry name" value="CALPAIN SMALL SUBUNIT 1-RELATED"/>
    <property type="match status" value="1"/>
</dbReference>
<dbReference type="InterPro" id="IPR002048">
    <property type="entry name" value="EF_hand_dom"/>
</dbReference>
<dbReference type="InterPro" id="IPR011992">
    <property type="entry name" value="EF-hand-dom_pair"/>
</dbReference>
<dbReference type="AlphaFoldDB" id="A0A8C5GPR6"/>
<keyword evidence="3" id="KW-0963">Cytoplasm</keyword>
<evidence type="ECO:0000256" key="2">
    <source>
        <dbReference type="ARBA" id="ARBA00004496"/>
    </source>
</evidence>